<dbReference type="InterPro" id="IPR043128">
    <property type="entry name" value="Rev_trsase/Diguanyl_cyclase"/>
</dbReference>
<dbReference type="OrthoDB" id="8572793at2"/>
<evidence type="ECO:0000256" key="4">
    <source>
        <dbReference type="SAM" id="Phobius"/>
    </source>
</evidence>
<dbReference type="CDD" id="cd01949">
    <property type="entry name" value="GGDEF"/>
    <property type="match status" value="1"/>
</dbReference>
<evidence type="ECO:0000259" key="5">
    <source>
        <dbReference type="PROSITE" id="PS50885"/>
    </source>
</evidence>
<gene>
    <name evidence="7" type="ORF">CWE11_02145</name>
</gene>
<dbReference type="Pfam" id="PF00990">
    <property type="entry name" value="GGDEF"/>
    <property type="match status" value="1"/>
</dbReference>
<protein>
    <recommendedName>
        <fullName evidence="2">diguanylate cyclase</fullName>
        <ecNumber evidence="2">2.7.7.65</ecNumber>
    </recommendedName>
</protein>
<evidence type="ECO:0000313" key="8">
    <source>
        <dbReference type="Proteomes" id="UP000288405"/>
    </source>
</evidence>
<evidence type="ECO:0000313" key="7">
    <source>
        <dbReference type="EMBL" id="RUO36634.1"/>
    </source>
</evidence>
<dbReference type="SUPFAM" id="SSF55073">
    <property type="entry name" value="Nucleotide cyclase"/>
    <property type="match status" value="1"/>
</dbReference>
<evidence type="ECO:0000259" key="6">
    <source>
        <dbReference type="PROSITE" id="PS50887"/>
    </source>
</evidence>
<dbReference type="GO" id="GO:0007165">
    <property type="term" value="P:signal transduction"/>
    <property type="evidence" value="ECO:0007669"/>
    <property type="project" value="InterPro"/>
</dbReference>
<dbReference type="EC" id="2.7.7.65" evidence="2"/>
<dbReference type="Gene3D" id="3.30.70.270">
    <property type="match status" value="1"/>
</dbReference>
<dbReference type="AlphaFoldDB" id="A0A432WSA6"/>
<keyword evidence="4" id="KW-1133">Transmembrane helix</keyword>
<dbReference type="NCBIfam" id="TIGR00254">
    <property type="entry name" value="GGDEF"/>
    <property type="match status" value="1"/>
</dbReference>
<comment type="cofactor">
    <cofactor evidence="1">
        <name>Mg(2+)</name>
        <dbReference type="ChEBI" id="CHEBI:18420"/>
    </cofactor>
</comment>
<dbReference type="InterPro" id="IPR003660">
    <property type="entry name" value="HAMP_dom"/>
</dbReference>
<evidence type="ECO:0000256" key="1">
    <source>
        <dbReference type="ARBA" id="ARBA00001946"/>
    </source>
</evidence>
<feature type="domain" description="HAMP" evidence="5">
    <location>
        <begin position="387"/>
        <end position="444"/>
    </location>
</feature>
<dbReference type="PROSITE" id="PS50885">
    <property type="entry name" value="HAMP"/>
    <property type="match status" value="1"/>
</dbReference>
<dbReference type="PROSITE" id="PS50887">
    <property type="entry name" value="GGDEF"/>
    <property type="match status" value="1"/>
</dbReference>
<sequence>MQTNSLTARLLLRVVIASSLVLAIAGVSGFYVSYHQAFQAQVDHLQYDKQQRIAREASVFRQAEDTAALLGHYFQLAYENAPTHLDWEAIFWALHEETEPGVVRLKQDFFDGEILPAEFSSAFSDRRLQSLSSFIGRSDVPLDEERMRRIVIATQLLHRFAPAWQRFYENTHISMPENALIQYSVTQPWGRQARHDLIMTDYSVVRSTLQSENPERLGAWTGLYYDLSSEQWVITYQKPIDSKGKHLGTPSHDVSLASIIDRLIERGDSPAQHLIINTQGQIIAAPATFLDGHQESGIINIETLESPLIQGIWDRLETQSGPFLETLDVHDVLVLAEQVPGPGWWYVTAYPLSAIHSSALYAPIRFVIIGSLFAFLLLVVLYVFVQQQVTKPLKKLTQLTHDVGAHRFEQITELKLQPNRHAAEISALLRSFQQMATRILRNQQHLETEVESRTAELAAANARLHDMAHVDGLTGLLNRRAFNRDLQSMISAATQPKSAAVVTILLLADVDYFKPFNDTYGHVEGDQVLKQLCSAFDRHFKPQAYRFGGEELAAIFEVPLEAAHARAIESAEAAREDIESLNIRHQDSPFKVVTVSFGVTIIQPDDTIESALDRADQALYQAKEAGRNQTIFRSPRGHSSK</sequence>
<dbReference type="CDD" id="cd06225">
    <property type="entry name" value="HAMP"/>
    <property type="match status" value="1"/>
</dbReference>
<feature type="transmembrane region" description="Helical" evidence="4">
    <location>
        <begin position="366"/>
        <end position="385"/>
    </location>
</feature>
<comment type="caution">
    <text evidence="7">The sequence shown here is derived from an EMBL/GenBank/DDBJ whole genome shotgun (WGS) entry which is preliminary data.</text>
</comment>
<dbReference type="InterPro" id="IPR050469">
    <property type="entry name" value="Diguanylate_Cyclase"/>
</dbReference>
<keyword evidence="8" id="KW-1185">Reference proteome</keyword>
<comment type="catalytic activity">
    <reaction evidence="3">
        <text>2 GTP = 3',3'-c-di-GMP + 2 diphosphate</text>
        <dbReference type="Rhea" id="RHEA:24898"/>
        <dbReference type="ChEBI" id="CHEBI:33019"/>
        <dbReference type="ChEBI" id="CHEBI:37565"/>
        <dbReference type="ChEBI" id="CHEBI:58805"/>
        <dbReference type="EC" id="2.7.7.65"/>
    </reaction>
</comment>
<dbReference type="GO" id="GO:0052621">
    <property type="term" value="F:diguanylate cyclase activity"/>
    <property type="evidence" value="ECO:0007669"/>
    <property type="project" value="UniProtKB-EC"/>
</dbReference>
<dbReference type="EMBL" id="PIPM01000001">
    <property type="protein sequence ID" value="RUO36634.1"/>
    <property type="molecule type" value="Genomic_DNA"/>
</dbReference>
<accession>A0A432WSA6</accession>
<organism evidence="7 8">
    <name type="scientific">Aliidiomarina sanyensis</name>
    <dbReference type="NCBI Taxonomy" id="1249555"/>
    <lineage>
        <taxon>Bacteria</taxon>
        <taxon>Pseudomonadati</taxon>
        <taxon>Pseudomonadota</taxon>
        <taxon>Gammaproteobacteria</taxon>
        <taxon>Alteromonadales</taxon>
        <taxon>Idiomarinaceae</taxon>
        <taxon>Aliidiomarina</taxon>
    </lineage>
</organism>
<feature type="transmembrane region" description="Helical" evidence="4">
    <location>
        <begin position="12"/>
        <end position="34"/>
    </location>
</feature>
<dbReference type="SMART" id="SM00267">
    <property type="entry name" value="GGDEF"/>
    <property type="match status" value="1"/>
</dbReference>
<dbReference type="InterPro" id="IPR029787">
    <property type="entry name" value="Nucleotide_cyclase"/>
</dbReference>
<dbReference type="Gene3D" id="6.10.340.10">
    <property type="match status" value="1"/>
</dbReference>
<dbReference type="PANTHER" id="PTHR45138">
    <property type="entry name" value="REGULATORY COMPONENTS OF SENSORY TRANSDUCTION SYSTEM"/>
    <property type="match status" value="1"/>
</dbReference>
<dbReference type="PANTHER" id="PTHR45138:SF9">
    <property type="entry name" value="DIGUANYLATE CYCLASE DGCM-RELATED"/>
    <property type="match status" value="1"/>
</dbReference>
<dbReference type="Gene3D" id="3.30.450.20">
    <property type="entry name" value="PAS domain"/>
    <property type="match status" value="2"/>
</dbReference>
<dbReference type="GO" id="GO:0016020">
    <property type="term" value="C:membrane"/>
    <property type="evidence" value="ECO:0007669"/>
    <property type="project" value="InterPro"/>
</dbReference>
<dbReference type="InterPro" id="IPR000160">
    <property type="entry name" value="GGDEF_dom"/>
</dbReference>
<evidence type="ECO:0000256" key="2">
    <source>
        <dbReference type="ARBA" id="ARBA00012528"/>
    </source>
</evidence>
<keyword evidence="4" id="KW-0812">Transmembrane</keyword>
<proteinExistence type="predicted"/>
<feature type="domain" description="GGDEF" evidence="6">
    <location>
        <begin position="501"/>
        <end position="635"/>
    </location>
</feature>
<dbReference type="RefSeq" id="WP_126775943.1">
    <property type="nucleotide sequence ID" value="NZ_PIPM01000001.1"/>
</dbReference>
<name>A0A432WSA6_9GAMM</name>
<dbReference type="Proteomes" id="UP000288405">
    <property type="component" value="Unassembled WGS sequence"/>
</dbReference>
<evidence type="ECO:0000256" key="3">
    <source>
        <dbReference type="ARBA" id="ARBA00034247"/>
    </source>
</evidence>
<dbReference type="FunFam" id="3.30.70.270:FF:000001">
    <property type="entry name" value="Diguanylate cyclase domain protein"/>
    <property type="match status" value="1"/>
</dbReference>
<keyword evidence="4" id="KW-0472">Membrane</keyword>
<reference evidence="7 8" key="1">
    <citation type="journal article" date="2011" name="Front. Microbiol.">
        <title>Genomic signatures of strain selection and enhancement in Bacillus atrophaeus var. globigii, a historical biowarfare simulant.</title>
        <authorList>
            <person name="Gibbons H.S."/>
            <person name="Broomall S.M."/>
            <person name="McNew L.A."/>
            <person name="Daligault H."/>
            <person name="Chapman C."/>
            <person name="Bruce D."/>
            <person name="Karavis M."/>
            <person name="Krepps M."/>
            <person name="McGregor P.A."/>
            <person name="Hong C."/>
            <person name="Park K.H."/>
            <person name="Akmal A."/>
            <person name="Feldman A."/>
            <person name="Lin J.S."/>
            <person name="Chang W.E."/>
            <person name="Higgs B.W."/>
            <person name="Demirev P."/>
            <person name="Lindquist J."/>
            <person name="Liem A."/>
            <person name="Fochler E."/>
            <person name="Read T.D."/>
            <person name="Tapia R."/>
            <person name="Johnson S."/>
            <person name="Bishop-Lilly K.A."/>
            <person name="Detter C."/>
            <person name="Han C."/>
            <person name="Sozhamannan S."/>
            <person name="Rosenzweig C.N."/>
            <person name="Skowronski E.W."/>
        </authorList>
    </citation>
    <scope>NUCLEOTIDE SEQUENCE [LARGE SCALE GENOMIC DNA]</scope>
    <source>
        <strain evidence="7 8">GYP-17</strain>
    </source>
</reference>